<sequence length="559" mass="63646">MLFRRLILLPCKRTTTSFFKRFQSTQFYPINDTFFGLTDDQKQLRDTTFNFVQKELAPKANDIDRTNTFKELREFWKKMGEIGLLGITAPVEYGGLGLHYTEHCIAMEEISRASGAIGLSYGAHSNLCVNQLVRNANDEQKEKYLPKLISGEHFGALAMSETGSGSDVVSMKLRADKKESKRLAKTRNFGGQQYYSMPPTGPYGFGGPLTPFSQAIGNGLPPQPGVLPPYYSSTGIQQQTISLPNRRYPPNHNYKLYYFDGRGRGEVIRLIFSFAGVPFKDKRMKEDEWPTLKDQMPLNQVPVLKIDNGFKLPQTNAIVRYLGNEFRLFGNNKFDHAIIDSVLETNRELKEKIFALIHAMNPDQQRQVVKKFLDDGEANIHLKRLEKLFDNYGRHGPFYLGTHVSLADLIVYDGLYNIIDAEAKFLDNYPKLKENRKRLEKHPQMANYLGLNQKHKQRSPHLRRGKSPTPVNQTSGGGRGNSHERKRQHGGHHSNNGPTGDENRRTSHHHRHHHRTRQSKSPSVATNNQNIRRPSDVTPSHQSTRSPINVPDSTSIRNG</sequence>
<dbReference type="EMBL" id="CAJNOQ010000122">
    <property type="protein sequence ID" value="CAF0759974.1"/>
    <property type="molecule type" value="Genomic_DNA"/>
</dbReference>
<accession>A0A813Q0W7</accession>
<dbReference type="InterPro" id="IPR004045">
    <property type="entry name" value="Glutathione_S-Trfase_N"/>
</dbReference>
<dbReference type="GO" id="GO:0008470">
    <property type="term" value="F:3-methylbutanoyl-CoA dehydrogenase activity"/>
    <property type="evidence" value="ECO:0007669"/>
    <property type="project" value="TreeGrafter"/>
</dbReference>
<dbReference type="EMBL" id="CAJOBC010000122">
    <property type="protein sequence ID" value="CAF3540733.1"/>
    <property type="molecule type" value="Genomic_DNA"/>
</dbReference>
<dbReference type="SFLD" id="SFLDS00019">
    <property type="entry name" value="Glutathione_Transferase_(cytos"/>
    <property type="match status" value="1"/>
</dbReference>
<comment type="function">
    <text evidence="1">S-crystallins are structural components of squids and octopi eye lens. Contains relatively little if any GST activity.</text>
</comment>
<dbReference type="InterPro" id="IPR040079">
    <property type="entry name" value="Glutathione_S-Trfase"/>
</dbReference>
<evidence type="ECO:0000313" key="7">
    <source>
        <dbReference type="Proteomes" id="UP000663829"/>
    </source>
</evidence>
<dbReference type="Proteomes" id="UP000681722">
    <property type="component" value="Unassembled WGS sequence"/>
</dbReference>
<evidence type="ECO:0000256" key="1">
    <source>
        <dbReference type="ARBA" id="ARBA00049616"/>
    </source>
</evidence>
<comment type="caution">
    <text evidence="5">The sequence shown here is derived from an EMBL/GenBank/DDBJ whole genome shotgun (WGS) entry which is preliminary data.</text>
</comment>
<evidence type="ECO:0000259" key="4">
    <source>
        <dbReference type="PROSITE" id="PS50405"/>
    </source>
</evidence>
<feature type="compositionally biased region" description="Polar residues" evidence="2">
    <location>
        <begin position="519"/>
        <end position="559"/>
    </location>
</feature>
<organism evidence="5 7">
    <name type="scientific">Didymodactylos carnosus</name>
    <dbReference type="NCBI Taxonomy" id="1234261"/>
    <lineage>
        <taxon>Eukaryota</taxon>
        <taxon>Metazoa</taxon>
        <taxon>Spiralia</taxon>
        <taxon>Gnathifera</taxon>
        <taxon>Rotifera</taxon>
        <taxon>Eurotatoria</taxon>
        <taxon>Bdelloidea</taxon>
        <taxon>Philodinida</taxon>
        <taxon>Philodinidae</taxon>
        <taxon>Didymodactylos</taxon>
    </lineage>
</organism>
<dbReference type="CDD" id="cd03039">
    <property type="entry name" value="GST_N_Sigma_like"/>
    <property type="match status" value="1"/>
</dbReference>
<evidence type="ECO:0000259" key="3">
    <source>
        <dbReference type="PROSITE" id="PS50404"/>
    </source>
</evidence>
<dbReference type="Pfam" id="PF14497">
    <property type="entry name" value="GST_C_3"/>
    <property type="match status" value="1"/>
</dbReference>
<dbReference type="Gene3D" id="3.40.30.10">
    <property type="entry name" value="Glutaredoxin"/>
    <property type="match status" value="1"/>
</dbReference>
<dbReference type="PROSITE" id="PS50405">
    <property type="entry name" value="GST_CTER"/>
    <property type="match status" value="1"/>
</dbReference>
<name>A0A813Q0W7_9BILA</name>
<feature type="domain" description="GST N-terminal" evidence="3">
    <location>
        <begin position="252"/>
        <end position="330"/>
    </location>
</feature>
<dbReference type="Gene3D" id="1.10.540.10">
    <property type="entry name" value="Acyl-CoA dehydrogenase/oxidase, N-terminal domain"/>
    <property type="match status" value="1"/>
</dbReference>
<dbReference type="FunFam" id="3.40.30.10:FF:000035">
    <property type="entry name" value="hematopoietic prostaglandin D synthase"/>
    <property type="match status" value="1"/>
</dbReference>
<dbReference type="InterPro" id="IPR009100">
    <property type="entry name" value="AcylCoA_DH/oxidase_NM_dom_sf"/>
</dbReference>
<protein>
    <submittedName>
        <fullName evidence="5">Uncharacterized protein</fullName>
    </submittedName>
</protein>
<evidence type="ECO:0000313" key="6">
    <source>
        <dbReference type="EMBL" id="CAF3540733.1"/>
    </source>
</evidence>
<dbReference type="FunFam" id="1.10.540.10:FF:000007">
    <property type="entry name" value="Isovaleryl-CoA dehydrogenase, mitochondrial"/>
    <property type="match status" value="1"/>
</dbReference>
<dbReference type="Pfam" id="PF02798">
    <property type="entry name" value="GST_N"/>
    <property type="match status" value="1"/>
</dbReference>
<dbReference type="PANTHER" id="PTHR43884">
    <property type="entry name" value="ACYL-COA DEHYDROGENASE"/>
    <property type="match status" value="1"/>
</dbReference>
<feature type="region of interest" description="Disordered" evidence="2">
    <location>
        <begin position="450"/>
        <end position="559"/>
    </location>
</feature>
<dbReference type="InterPro" id="IPR013786">
    <property type="entry name" value="AcylCoA_DH/ox_N"/>
</dbReference>
<dbReference type="PROSITE" id="PS00072">
    <property type="entry name" value="ACYL_COA_DH_1"/>
    <property type="match status" value="1"/>
</dbReference>
<dbReference type="Proteomes" id="UP000663829">
    <property type="component" value="Unassembled WGS sequence"/>
</dbReference>
<gene>
    <name evidence="5" type="ORF">GPM918_LOCUS1329</name>
    <name evidence="6" type="ORF">SRO942_LOCUS1329</name>
</gene>
<dbReference type="SUPFAM" id="SSF47616">
    <property type="entry name" value="GST C-terminal domain-like"/>
    <property type="match status" value="1"/>
</dbReference>
<dbReference type="CDD" id="cd03192">
    <property type="entry name" value="GST_C_Sigma_like"/>
    <property type="match status" value="1"/>
</dbReference>
<keyword evidence="7" id="KW-1185">Reference proteome</keyword>
<dbReference type="InterPro" id="IPR036249">
    <property type="entry name" value="Thioredoxin-like_sf"/>
</dbReference>
<dbReference type="GO" id="GO:0050660">
    <property type="term" value="F:flavin adenine dinucleotide binding"/>
    <property type="evidence" value="ECO:0007669"/>
    <property type="project" value="InterPro"/>
</dbReference>
<proteinExistence type="predicted"/>
<reference evidence="5" key="1">
    <citation type="submission" date="2021-02" db="EMBL/GenBank/DDBJ databases">
        <authorList>
            <person name="Nowell W R."/>
        </authorList>
    </citation>
    <scope>NUCLEOTIDE SEQUENCE</scope>
</reference>
<dbReference type="InterPro" id="IPR004046">
    <property type="entry name" value="GST_C"/>
</dbReference>
<evidence type="ECO:0000256" key="2">
    <source>
        <dbReference type="SAM" id="MobiDB-lite"/>
    </source>
</evidence>
<dbReference type="PROSITE" id="PS50404">
    <property type="entry name" value="GST_NTER"/>
    <property type="match status" value="1"/>
</dbReference>
<dbReference type="InterPro" id="IPR006089">
    <property type="entry name" value="Acyl-CoA_DH_CS"/>
</dbReference>
<dbReference type="SFLD" id="SFLDG00363">
    <property type="entry name" value="AMPS_(cytGST):_Alpha-__Mu-__Pi"/>
    <property type="match status" value="1"/>
</dbReference>
<dbReference type="Gene3D" id="1.20.1050.10">
    <property type="match status" value="1"/>
</dbReference>
<dbReference type="InterPro" id="IPR010987">
    <property type="entry name" value="Glutathione-S-Trfase_C-like"/>
</dbReference>
<feature type="domain" description="GST C-terminal" evidence="4">
    <location>
        <begin position="332"/>
        <end position="469"/>
    </location>
</feature>
<dbReference type="InterPro" id="IPR037069">
    <property type="entry name" value="AcylCoA_DH/ox_N_sf"/>
</dbReference>
<dbReference type="AlphaFoldDB" id="A0A813Q0W7"/>
<dbReference type="SUPFAM" id="SSF52833">
    <property type="entry name" value="Thioredoxin-like"/>
    <property type="match status" value="1"/>
</dbReference>
<dbReference type="OrthoDB" id="9988775at2759"/>
<feature type="compositionally biased region" description="Basic residues" evidence="2">
    <location>
        <begin position="506"/>
        <end position="518"/>
    </location>
</feature>
<evidence type="ECO:0000313" key="5">
    <source>
        <dbReference type="EMBL" id="CAF0759974.1"/>
    </source>
</evidence>
<dbReference type="GO" id="GO:0005739">
    <property type="term" value="C:mitochondrion"/>
    <property type="evidence" value="ECO:0007669"/>
    <property type="project" value="TreeGrafter"/>
</dbReference>
<dbReference type="GO" id="GO:0006552">
    <property type="term" value="P:L-leucine catabolic process"/>
    <property type="evidence" value="ECO:0007669"/>
    <property type="project" value="TreeGrafter"/>
</dbReference>
<dbReference type="SUPFAM" id="SSF56645">
    <property type="entry name" value="Acyl-CoA dehydrogenase NM domain-like"/>
    <property type="match status" value="1"/>
</dbReference>
<dbReference type="Pfam" id="PF02771">
    <property type="entry name" value="Acyl-CoA_dh_N"/>
    <property type="match status" value="1"/>
</dbReference>
<dbReference type="InterPro" id="IPR036282">
    <property type="entry name" value="Glutathione-S-Trfase_C_sf"/>
</dbReference>
<feature type="compositionally biased region" description="Basic residues" evidence="2">
    <location>
        <begin position="453"/>
        <end position="466"/>
    </location>
</feature>
<dbReference type="PANTHER" id="PTHR43884:SF12">
    <property type="entry name" value="ISOVALERYL-COA DEHYDROGENASE, MITOCHONDRIAL-RELATED"/>
    <property type="match status" value="1"/>
</dbReference>
<dbReference type="SFLD" id="SFLDG01205">
    <property type="entry name" value="AMPS.1"/>
    <property type="match status" value="1"/>
</dbReference>